<dbReference type="InterPro" id="IPR016162">
    <property type="entry name" value="Ald_DH_N"/>
</dbReference>
<accession>A0A164HM77</accession>
<evidence type="ECO:0000256" key="4">
    <source>
        <dbReference type="RuleBase" id="RU003345"/>
    </source>
</evidence>
<dbReference type="InterPro" id="IPR016163">
    <property type="entry name" value="Ald_DH_C"/>
</dbReference>
<evidence type="ECO:0000313" key="6">
    <source>
        <dbReference type="EMBL" id="KZM68633.1"/>
    </source>
</evidence>
<reference evidence="6 7" key="1">
    <citation type="submission" date="2016-04" db="EMBL/GenBank/DDBJ databases">
        <authorList>
            <person name="Evans L.H."/>
            <person name="Alamgir A."/>
            <person name="Owens N."/>
            <person name="Weber N.D."/>
            <person name="Virtaneva K."/>
            <person name="Barbian K."/>
            <person name="Babar A."/>
            <person name="Rosenke K."/>
        </authorList>
    </citation>
    <scope>NUCLEOTIDE SEQUENCE [LARGE SCALE GENOMIC DNA]</scope>
    <source>
        <strain evidence="6 7">IFM 0406</strain>
    </source>
</reference>
<comment type="caution">
    <text evidence="6">The sequence shown here is derived from an EMBL/GenBank/DDBJ whole genome shotgun (WGS) entry which is preliminary data.</text>
</comment>
<evidence type="ECO:0000313" key="7">
    <source>
        <dbReference type="Proteomes" id="UP000076512"/>
    </source>
</evidence>
<keyword evidence="2 4" id="KW-0560">Oxidoreductase</keyword>
<dbReference type="Proteomes" id="UP000076512">
    <property type="component" value="Unassembled WGS sequence"/>
</dbReference>
<dbReference type="InterPro" id="IPR016161">
    <property type="entry name" value="Ald_DH/histidinol_DH"/>
</dbReference>
<gene>
    <name evidence="6" type="primary">gabD2</name>
    <name evidence="6" type="ORF">AWN90_12420</name>
</gene>
<evidence type="ECO:0000256" key="2">
    <source>
        <dbReference type="ARBA" id="ARBA00023002"/>
    </source>
</evidence>
<evidence type="ECO:0000259" key="5">
    <source>
        <dbReference type="Pfam" id="PF00171"/>
    </source>
</evidence>
<dbReference type="EMBL" id="LWGR01000021">
    <property type="protein sequence ID" value="KZM68633.1"/>
    <property type="molecule type" value="Genomic_DNA"/>
</dbReference>
<evidence type="ECO:0000256" key="3">
    <source>
        <dbReference type="PROSITE-ProRule" id="PRU10007"/>
    </source>
</evidence>
<dbReference type="STRING" id="455432.AWN90_12420"/>
<dbReference type="SUPFAM" id="SSF53720">
    <property type="entry name" value="ALDH-like"/>
    <property type="match status" value="1"/>
</dbReference>
<proteinExistence type="inferred from homology"/>
<name>A0A164HM77_9NOCA</name>
<dbReference type="AlphaFoldDB" id="A0A164HM77"/>
<dbReference type="Gene3D" id="3.40.605.10">
    <property type="entry name" value="Aldehyde Dehydrogenase, Chain A, domain 1"/>
    <property type="match status" value="1"/>
</dbReference>
<keyword evidence="7" id="KW-1185">Reference proteome</keyword>
<dbReference type="InterPro" id="IPR015590">
    <property type="entry name" value="Aldehyde_DH_dom"/>
</dbReference>
<feature type="domain" description="Aldehyde dehydrogenase" evidence="5">
    <location>
        <begin position="35"/>
        <end position="495"/>
    </location>
</feature>
<protein>
    <submittedName>
        <fullName evidence="6">Succinic semialdehyde dehydrogenase</fullName>
    </submittedName>
</protein>
<feature type="active site" evidence="3">
    <location>
        <position position="267"/>
    </location>
</feature>
<dbReference type="InterPro" id="IPR029510">
    <property type="entry name" value="Ald_DH_CS_GLU"/>
</dbReference>
<evidence type="ECO:0000256" key="1">
    <source>
        <dbReference type="ARBA" id="ARBA00009986"/>
    </source>
</evidence>
<dbReference type="FunFam" id="3.40.309.10:FF:000009">
    <property type="entry name" value="Aldehyde dehydrogenase A"/>
    <property type="match status" value="1"/>
</dbReference>
<dbReference type="Pfam" id="PF00171">
    <property type="entry name" value="Aldedh"/>
    <property type="match status" value="1"/>
</dbReference>
<comment type="similarity">
    <text evidence="1 4">Belongs to the aldehyde dehydrogenase family.</text>
</comment>
<dbReference type="GO" id="GO:0016620">
    <property type="term" value="F:oxidoreductase activity, acting on the aldehyde or oxo group of donors, NAD or NADP as acceptor"/>
    <property type="evidence" value="ECO:0007669"/>
    <property type="project" value="InterPro"/>
</dbReference>
<dbReference type="Gene3D" id="3.40.309.10">
    <property type="entry name" value="Aldehyde Dehydrogenase, Chain A, domain 2"/>
    <property type="match status" value="1"/>
</dbReference>
<dbReference type="PROSITE" id="PS00687">
    <property type="entry name" value="ALDEHYDE_DEHYDR_GLU"/>
    <property type="match status" value="1"/>
</dbReference>
<dbReference type="OrthoDB" id="6882680at2"/>
<dbReference type="PANTHER" id="PTHR11699">
    <property type="entry name" value="ALDEHYDE DEHYDROGENASE-RELATED"/>
    <property type="match status" value="1"/>
</dbReference>
<dbReference type="RefSeq" id="WP_067580421.1">
    <property type="nucleotide sequence ID" value="NZ_JABMCZ010000002.1"/>
</dbReference>
<dbReference type="NCBIfam" id="NF006916">
    <property type="entry name" value="PRK09407.1"/>
    <property type="match status" value="1"/>
</dbReference>
<sequence length="532" mass="57358">MDTTTHGGTTTVPPRITKTLIDRLTALVTAGTAGEQRKPYEMLEVYTGAVVGELPQSTPEDVAAAAANARAAQREWASWPLRRRLAVFERAHELILSEHETVTDLIQIGCGKTRRMALEESCDVPMVISHYLKTARRVLAPVRRGAAVPFVTSSTEQHRPKGVVAVVSPWNFPFAVSLSDSVPALIAGNGVVLKPDNKTALCVLFGVELLYRAGLPRGLMQVVCGAGPDVGPALIENSDFVMFTGSTATGRTIGELAGRHLIGCSLELGGKNPMIVLDDANLDEVVPSTVFAVFGNSGQACMHIERIYVHDRLFDEFVRRFVAAAEELGAKAGAAYDYTPEFGSLVSVEHMERVAAHVEDARAKGATVLTGGRPRPDLGPAFYEPTVLTGVTPEMTHATMETFGPVVTVYRYSDEQEAIEQANATTYGLNASVWSRDLARAGRVADRLQSGNININDGFVTTYSAKGTPSGGVKQSGVGTRHGDAGLLKYTDTVNVGVQKKQVLAARGGLPYEKQLRTTLLTLRLMRRFRIR</sequence>
<dbReference type="CDD" id="cd07101">
    <property type="entry name" value="ALDH_SSADH2_GabD2"/>
    <property type="match status" value="1"/>
</dbReference>
<organism evidence="6 7">
    <name type="scientific">Nocardia terpenica</name>
    <dbReference type="NCBI Taxonomy" id="455432"/>
    <lineage>
        <taxon>Bacteria</taxon>
        <taxon>Bacillati</taxon>
        <taxon>Actinomycetota</taxon>
        <taxon>Actinomycetes</taxon>
        <taxon>Mycobacteriales</taxon>
        <taxon>Nocardiaceae</taxon>
        <taxon>Nocardia</taxon>
    </lineage>
</organism>